<name>A0ABD2PME8_9PLAT</name>
<feature type="non-terminal residue" evidence="1">
    <location>
        <position position="102"/>
    </location>
</feature>
<reference evidence="1 2" key="1">
    <citation type="submission" date="2024-11" db="EMBL/GenBank/DDBJ databases">
        <title>Adaptive evolution of stress response genes in parasites aligns with host niche diversity.</title>
        <authorList>
            <person name="Hahn C."/>
            <person name="Resl P."/>
        </authorList>
    </citation>
    <scope>NUCLEOTIDE SEQUENCE [LARGE SCALE GENOMIC DNA]</scope>
    <source>
        <strain evidence="1">EGGRZ-B1_66</strain>
        <tissue evidence="1">Body</tissue>
    </source>
</reference>
<accession>A0ABD2PME8</accession>
<sequence>KLEIPECTLEDVKVKTCFVSPSNRAKEWRDWSLATENGTTNIDSTLMPKTAEASFKYNIFLDGQKKFLEIPSRLRELATEFFFFDDPSLICNCLLRSPVDVR</sequence>
<comment type="caution">
    <text evidence="1">The sequence shown here is derived from an EMBL/GenBank/DDBJ whole genome shotgun (WGS) entry which is preliminary data.</text>
</comment>
<keyword evidence="2" id="KW-1185">Reference proteome</keyword>
<feature type="non-terminal residue" evidence="1">
    <location>
        <position position="1"/>
    </location>
</feature>
<proteinExistence type="predicted"/>
<organism evidence="1 2">
    <name type="scientific">Cichlidogyrus casuarinus</name>
    <dbReference type="NCBI Taxonomy" id="1844966"/>
    <lineage>
        <taxon>Eukaryota</taxon>
        <taxon>Metazoa</taxon>
        <taxon>Spiralia</taxon>
        <taxon>Lophotrochozoa</taxon>
        <taxon>Platyhelminthes</taxon>
        <taxon>Monogenea</taxon>
        <taxon>Monopisthocotylea</taxon>
        <taxon>Dactylogyridea</taxon>
        <taxon>Ancyrocephalidae</taxon>
        <taxon>Cichlidogyrus</taxon>
    </lineage>
</organism>
<dbReference type="EMBL" id="JBJKFK010004824">
    <property type="protein sequence ID" value="KAL3308708.1"/>
    <property type="molecule type" value="Genomic_DNA"/>
</dbReference>
<protein>
    <submittedName>
        <fullName evidence="1">Actin- protein 10</fullName>
    </submittedName>
</protein>
<dbReference type="Proteomes" id="UP001626550">
    <property type="component" value="Unassembled WGS sequence"/>
</dbReference>
<evidence type="ECO:0000313" key="1">
    <source>
        <dbReference type="EMBL" id="KAL3308708.1"/>
    </source>
</evidence>
<evidence type="ECO:0000313" key="2">
    <source>
        <dbReference type="Proteomes" id="UP001626550"/>
    </source>
</evidence>
<dbReference type="AlphaFoldDB" id="A0ABD2PME8"/>
<gene>
    <name evidence="1" type="primary">ACTR10</name>
    <name evidence="1" type="ORF">Ciccas_012756</name>
</gene>